<evidence type="ECO:0000313" key="3">
    <source>
        <dbReference type="Proteomes" id="UP000558997"/>
    </source>
</evidence>
<dbReference type="Proteomes" id="UP000558997">
    <property type="component" value="Unassembled WGS sequence"/>
</dbReference>
<evidence type="ECO:0008006" key="4">
    <source>
        <dbReference type="Google" id="ProtNLM"/>
    </source>
</evidence>
<organism evidence="2 3">
    <name type="scientific">Kribbella solani</name>
    <dbReference type="NCBI Taxonomy" id="236067"/>
    <lineage>
        <taxon>Bacteria</taxon>
        <taxon>Bacillati</taxon>
        <taxon>Actinomycetota</taxon>
        <taxon>Actinomycetes</taxon>
        <taxon>Propionibacteriales</taxon>
        <taxon>Kribbellaceae</taxon>
        <taxon>Kribbella</taxon>
    </lineage>
</organism>
<keyword evidence="1" id="KW-1133">Transmembrane helix</keyword>
<dbReference type="AlphaFoldDB" id="A0A841DNU5"/>
<name>A0A841DNU5_9ACTN</name>
<keyword evidence="3" id="KW-1185">Reference proteome</keyword>
<reference evidence="2 3" key="1">
    <citation type="submission" date="2020-08" db="EMBL/GenBank/DDBJ databases">
        <title>Sequencing the genomes of 1000 actinobacteria strains.</title>
        <authorList>
            <person name="Klenk H.-P."/>
        </authorList>
    </citation>
    <scope>NUCLEOTIDE SEQUENCE [LARGE SCALE GENOMIC DNA]</scope>
    <source>
        <strain evidence="2 3">DSM 17294</strain>
    </source>
</reference>
<sequence length="121" mass="13591">MAAIVTTAILPEYWPTILVALFLLVAILRVELRLTDEELIFRDVVGTRRIPRAAVKSARFDYRPPGVVVLEIHRYSGVVDRLHFSPKQSSTELSGGPPAVDSAAYQITRWAEEYQGPRATR</sequence>
<dbReference type="RefSeq" id="WP_184833145.1">
    <property type="nucleotide sequence ID" value="NZ_BAAAVN010000017.1"/>
</dbReference>
<keyword evidence="1" id="KW-0812">Transmembrane</keyword>
<keyword evidence="1" id="KW-0472">Membrane</keyword>
<feature type="transmembrane region" description="Helical" evidence="1">
    <location>
        <begin position="13"/>
        <end position="32"/>
    </location>
</feature>
<evidence type="ECO:0000256" key="1">
    <source>
        <dbReference type="SAM" id="Phobius"/>
    </source>
</evidence>
<gene>
    <name evidence="2" type="ORF">HDA44_001986</name>
</gene>
<proteinExistence type="predicted"/>
<comment type="caution">
    <text evidence="2">The sequence shown here is derived from an EMBL/GenBank/DDBJ whole genome shotgun (WGS) entry which is preliminary data.</text>
</comment>
<protein>
    <recommendedName>
        <fullName evidence="4">PH domain-containing protein</fullName>
    </recommendedName>
</protein>
<accession>A0A841DNU5</accession>
<evidence type="ECO:0000313" key="2">
    <source>
        <dbReference type="EMBL" id="MBB5978645.1"/>
    </source>
</evidence>
<dbReference type="EMBL" id="JACHNF010000001">
    <property type="protein sequence ID" value="MBB5978645.1"/>
    <property type="molecule type" value="Genomic_DNA"/>
</dbReference>